<dbReference type="Proteomes" id="UP000199137">
    <property type="component" value="Unassembled WGS sequence"/>
</dbReference>
<accession>A0A1I5FZ71</accession>
<organism evidence="1 2">
    <name type="scientific">Amycolatopsis rubida</name>
    <dbReference type="NCBI Taxonomy" id="112413"/>
    <lineage>
        <taxon>Bacteria</taxon>
        <taxon>Bacillati</taxon>
        <taxon>Actinomycetota</taxon>
        <taxon>Actinomycetes</taxon>
        <taxon>Pseudonocardiales</taxon>
        <taxon>Pseudonocardiaceae</taxon>
        <taxon>Amycolatopsis</taxon>
    </lineage>
</organism>
<gene>
    <name evidence="1" type="ORF">SAMN05421854_1011358</name>
</gene>
<name>A0A1I5FZ71_9PSEU</name>
<dbReference type="AlphaFoldDB" id="A0A1I5FZ71"/>
<evidence type="ECO:0000313" key="2">
    <source>
        <dbReference type="Proteomes" id="UP000199137"/>
    </source>
</evidence>
<evidence type="ECO:0000313" key="1">
    <source>
        <dbReference type="EMBL" id="SFO29038.1"/>
    </source>
</evidence>
<protein>
    <submittedName>
        <fullName evidence="1">Uncharacterized protein</fullName>
    </submittedName>
</protein>
<dbReference type="EMBL" id="FOWC01000001">
    <property type="protein sequence ID" value="SFO29038.1"/>
    <property type="molecule type" value="Genomic_DNA"/>
</dbReference>
<proteinExistence type="predicted"/>
<sequence length="60" mass="6327">MPTESVGVTRPPCFWGCNPQAPPGGASPPGPPEAWVALGVEGRVGIVSQFRGHVWWGLFV</sequence>
<reference evidence="2" key="1">
    <citation type="submission" date="2016-10" db="EMBL/GenBank/DDBJ databases">
        <authorList>
            <person name="Varghese N."/>
            <person name="Submissions S."/>
        </authorList>
    </citation>
    <scope>NUCLEOTIDE SEQUENCE [LARGE SCALE GENOMIC DNA]</scope>
    <source>
        <strain evidence="2">DSM 44637</strain>
    </source>
</reference>
<dbReference type="STRING" id="112413.SAMN05421854_1011358"/>